<accession>A0AAV4RBE9</accession>
<feature type="signal peptide" evidence="9">
    <location>
        <begin position="1"/>
        <end position="24"/>
    </location>
</feature>
<evidence type="ECO:0000256" key="7">
    <source>
        <dbReference type="ARBA" id="ARBA00023136"/>
    </source>
</evidence>
<evidence type="ECO:0000256" key="1">
    <source>
        <dbReference type="ARBA" id="ARBA00004479"/>
    </source>
</evidence>
<dbReference type="InterPro" id="IPR032675">
    <property type="entry name" value="LRR_dom_sf"/>
</dbReference>
<evidence type="ECO:0000259" key="10">
    <source>
        <dbReference type="SMART" id="SM00013"/>
    </source>
</evidence>
<keyword evidence="3" id="KW-0812">Transmembrane</keyword>
<gene>
    <name evidence="11" type="ORF">CEXT_613441</name>
</gene>
<keyword evidence="5" id="KW-0130">Cell adhesion</keyword>
<evidence type="ECO:0000256" key="4">
    <source>
        <dbReference type="ARBA" id="ARBA00022729"/>
    </source>
</evidence>
<keyword evidence="4 9" id="KW-0732">Signal</keyword>
<dbReference type="Proteomes" id="UP001054945">
    <property type="component" value="Unassembled WGS sequence"/>
</dbReference>
<dbReference type="EMBL" id="BPLR01007571">
    <property type="protein sequence ID" value="GIY18006.1"/>
    <property type="molecule type" value="Genomic_DNA"/>
</dbReference>
<name>A0AAV4RBE9_CAEEX</name>
<dbReference type="AlphaFoldDB" id="A0AAV4RBE9"/>
<dbReference type="GO" id="GO:0016020">
    <property type="term" value="C:membrane"/>
    <property type="evidence" value="ECO:0007669"/>
    <property type="project" value="UniProtKB-SubCell"/>
</dbReference>
<evidence type="ECO:0000256" key="6">
    <source>
        <dbReference type="ARBA" id="ARBA00022989"/>
    </source>
</evidence>
<feature type="chain" id="PRO_5043439211" description="LRRNT domain-containing protein" evidence="9">
    <location>
        <begin position="25"/>
        <end position="148"/>
    </location>
</feature>
<keyword evidence="2" id="KW-0433">Leucine-rich repeat</keyword>
<evidence type="ECO:0000256" key="8">
    <source>
        <dbReference type="ARBA" id="ARBA00023157"/>
    </source>
</evidence>
<feature type="domain" description="LRRNT" evidence="10">
    <location>
        <begin position="38"/>
        <end position="70"/>
    </location>
</feature>
<keyword evidence="8" id="KW-1015">Disulfide bond</keyword>
<evidence type="ECO:0000313" key="12">
    <source>
        <dbReference type="Proteomes" id="UP001054945"/>
    </source>
</evidence>
<dbReference type="InterPro" id="IPR052313">
    <property type="entry name" value="GPIb-IX-V_Complex"/>
</dbReference>
<dbReference type="PANTHER" id="PTHR22650">
    <property type="entry name" value="GLYCOPROTEIN IB BETA"/>
    <property type="match status" value="1"/>
</dbReference>
<comment type="subcellular location">
    <subcellularLocation>
        <location evidence="1">Membrane</location>
        <topology evidence="1">Single-pass type I membrane protein</topology>
    </subcellularLocation>
</comment>
<sequence>MAPFKLIFTSVLVLISVHIMILEASQTLCRAPGCYRTKCPSSCSCLGDLVDCSQRGLVDVPNDIPVWVQNLDLQKNNIGFLDEISFNGLSKLTEMKKQLNRGIESLQDHFLCKVLLLLYCVHFKRDAELPVLSSPLEGEGRRRRSPSV</sequence>
<evidence type="ECO:0000313" key="11">
    <source>
        <dbReference type="EMBL" id="GIY18006.1"/>
    </source>
</evidence>
<protein>
    <recommendedName>
        <fullName evidence="10">LRRNT domain-containing protein</fullName>
    </recommendedName>
</protein>
<dbReference type="Gene3D" id="3.80.10.10">
    <property type="entry name" value="Ribonuclease Inhibitor"/>
    <property type="match status" value="1"/>
</dbReference>
<evidence type="ECO:0000256" key="5">
    <source>
        <dbReference type="ARBA" id="ARBA00022889"/>
    </source>
</evidence>
<keyword evidence="12" id="KW-1185">Reference proteome</keyword>
<evidence type="ECO:0000256" key="9">
    <source>
        <dbReference type="SAM" id="SignalP"/>
    </source>
</evidence>
<comment type="caution">
    <text evidence="11">The sequence shown here is derived from an EMBL/GenBank/DDBJ whole genome shotgun (WGS) entry which is preliminary data.</text>
</comment>
<dbReference type="InterPro" id="IPR000372">
    <property type="entry name" value="LRRNT"/>
</dbReference>
<proteinExistence type="predicted"/>
<reference evidence="11 12" key="1">
    <citation type="submission" date="2021-06" db="EMBL/GenBank/DDBJ databases">
        <title>Caerostris extrusa draft genome.</title>
        <authorList>
            <person name="Kono N."/>
            <person name="Arakawa K."/>
        </authorList>
    </citation>
    <scope>NUCLEOTIDE SEQUENCE [LARGE SCALE GENOMIC DNA]</scope>
</reference>
<dbReference type="SUPFAM" id="SSF52058">
    <property type="entry name" value="L domain-like"/>
    <property type="match status" value="1"/>
</dbReference>
<keyword evidence="7" id="KW-0472">Membrane</keyword>
<dbReference type="PANTHER" id="PTHR22650:SF4">
    <property type="entry name" value="LEUCINE-RICH REPEAT AND TRANSMEMBRANE DOMAIN-CONTAINING PROTEIN 2-LIKE"/>
    <property type="match status" value="1"/>
</dbReference>
<evidence type="ECO:0000256" key="2">
    <source>
        <dbReference type="ARBA" id="ARBA00022614"/>
    </source>
</evidence>
<dbReference type="SMART" id="SM00013">
    <property type="entry name" value="LRRNT"/>
    <property type="match status" value="1"/>
</dbReference>
<evidence type="ECO:0000256" key="3">
    <source>
        <dbReference type="ARBA" id="ARBA00022692"/>
    </source>
</evidence>
<organism evidence="11 12">
    <name type="scientific">Caerostris extrusa</name>
    <name type="common">Bark spider</name>
    <name type="synonym">Caerostris bankana</name>
    <dbReference type="NCBI Taxonomy" id="172846"/>
    <lineage>
        <taxon>Eukaryota</taxon>
        <taxon>Metazoa</taxon>
        <taxon>Ecdysozoa</taxon>
        <taxon>Arthropoda</taxon>
        <taxon>Chelicerata</taxon>
        <taxon>Arachnida</taxon>
        <taxon>Araneae</taxon>
        <taxon>Araneomorphae</taxon>
        <taxon>Entelegynae</taxon>
        <taxon>Araneoidea</taxon>
        <taxon>Araneidae</taxon>
        <taxon>Caerostris</taxon>
    </lineage>
</organism>
<keyword evidence="6" id="KW-1133">Transmembrane helix</keyword>